<comment type="caution">
    <text evidence="1">The sequence shown here is derived from an EMBL/GenBank/DDBJ whole genome shotgun (WGS) entry which is preliminary data.</text>
</comment>
<gene>
    <name evidence="1" type="ORF">S03H2_18722</name>
</gene>
<sequence>MVQQKESVLLTRWLAKFLRTALQWKRVRLGIPANPEEAKLYSVLLRWADAIFIEDGFVNIVESKLRPELGAIGQLEGYKELFKVTPEFVSYENWPIKMILLSPVMDLGIAQIATKKGITYEIWKPPEWK</sequence>
<dbReference type="EMBL" id="BARU01009729">
    <property type="protein sequence ID" value="GAH40847.1"/>
    <property type="molecule type" value="Genomic_DNA"/>
</dbReference>
<proteinExistence type="predicted"/>
<evidence type="ECO:0000313" key="1">
    <source>
        <dbReference type="EMBL" id="GAH40847.1"/>
    </source>
</evidence>
<protein>
    <submittedName>
        <fullName evidence="1">Uncharacterized protein</fullName>
    </submittedName>
</protein>
<organism evidence="1">
    <name type="scientific">marine sediment metagenome</name>
    <dbReference type="NCBI Taxonomy" id="412755"/>
    <lineage>
        <taxon>unclassified sequences</taxon>
        <taxon>metagenomes</taxon>
        <taxon>ecological metagenomes</taxon>
    </lineage>
</organism>
<accession>X1F7D1</accession>
<reference evidence="1" key="1">
    <citation type="journal article" date="2014" name="Front. Microbiol.">
        <title>High frequency of phylogenetically diverse reductive dehalogenase-homologous genes in deep subseafloor sedimentary metagenomes.</title>
        <authorList>
            <person name="Kawai M."/>
            <person name="Futagami T."/>
            <person name="Toyoda A."/>
            <person name="Takaki Y."/>
            <person name="Nishi S."/>
            <person name="Hori S."/>
            <person name="Arai W."/>
            <person name="Tsubouchi T."/>
            <person name="Morono Y."/>
            <person name="Uchiyama I."/>
            <person name="Ito T."/>
            <person name="Fujiyama A."/>
            <person name="Inagaki F."/>
            <person name="Takami H."/>
        </authorList>
    </citation>
    <scope>NUCLEOTIDE SEQUENCE</scope>
    <source>
        <strain evidence="1">Expedition CK06-06</strain>
    </source>
</reference>
<dbReference type="AlphaFoldDB" id="X1F7D1"/>
<name>X1F7D1_9ZZZZ</name>